<organism evidence="1">
    <name type="scientific">uncultured Anaerotruncus sp</name>
    <dbReference type="NCBI Taxonomy" id="905011"/>
    <lineage>
        <taxon>Bacteria</taxon>
        <taxon>Bacillati</taxon>
        <taxon>Bacillota</taxon>
        <taxon>Clostridia</taxon>
        <taxon>Eubacteriales</taxon>
        <taxon>Oscillospiraceae</taxon>
        <taxon>Anaerotruncus</taxon>
        <taxon>environmental samples</taxon>
    </lineage>
</organism>
<evidence type="ECO:0000313" key="1">
    <source>
        <dbReference type="EMBL" id="VYS95504.1"/>
    </source>
</evidence>
<dbReference type="EMBL" id="CACRSL010000003">
    <property type="protein sequence ID" value="VYS95504.1"/>
    <property type="molecule type" value="Genomic_DNA"/>
</dbReference>
<gene>
    <name evidence="1" type="ORF">AULFYP135_01059</name>
</gene>
<accession>A0A6N2SQW3</accession>
<sequence>MLSKRISALLLLSAICLSSVYIVMRGGFFQRRPAEEGVTLSQAADDFVGNNFPFGEQLKQLATRFRLLSGQWEQNGVYITDGHLLDNIQEKDPTIGDENIHAITSFVETNKVPSYLMLIPTSAAIHQEEKPMYAPLTNQRRYIEDVYRSMTGRVSTVDVYQTLLNHREEGIYYKTQSNLTGLGGYYVYSVLARRLGFEVNPLDWYEIQYSPGTYYGDLYQRAPYKKVAPDLVSFFHFSKYRREYRVVHIYPNEVKTYYTLYPSHLLSGGQPFDSFLGGISPIVKITSTAPYDQRLLLFGDRTAASFLPFLCNRYREITVVNLSGTTPQMIADLDIRQYDQIVFTYSVDTFMNDPSITNVLDAK</sequence>
<evidence type="ECO:0008006" key="2">
    <source>
        <dbReference type="Google" id="ProtNLM"/>
    </source>
</evidence>
<reference evidence="1" key="1">
    <citation type="submission" date="2019-11" db="EMBL/GenBank/DDBJ databases">
        <authorList>
            <person name="Feng L."/>
        </authorList>
    </citation>
    <scope>NUCLEOTIDE SEQUENCE</scope>
    <source>
        <strain evidence="1">AundefinedLFYP135</strain>
    </source>
</reference>
<protein>
    <recommendedName>
        <fullName evidence="2">AlgX/AlgJ SGNH hydrolase-like domain-containing protein</fullName>
    </recommendedName>
</protein>
<dbReference type="Pfam" id="PF14286">
    <property type="entry name" value="DHHW"/>
    <property type="match status" value="1"/>
</dbReference>
<dbReference type="InterPro" id="IPR025945">
    <property type="entry name" value="DHHW"/>
</dbReference>
<proteinExistence type="predicted"/>
<dbReference type="AlphaFoldDB" id="A0A6N2SQW3"/>
<name>A0A6N2SQW3_9FIRM</name>